<evidence type="ECO:0000256" key="1">
    <source>
        <dbReference type="ARBA" id="ARBA00023015"/>
    </source>
</evidence>
<dbReference type="Proteomes" id="UP000293764">
    <property type="component" value="Unassembled WGS sequence"/>
</dbReference>
<dbReference type="InterPro" id="IPR011991">
    <property type="entry name" value="ArsR-like_HTH"/>
</dbReference>
<evidence type="ECO:0000313" key="5">
    <source>
        <dbReference type="EMBL" id="RYV50282.1"/>
    </source>
</evidence>
<evidence type="ECO:0000313" key="6">
    <source>
        <dbReference type="Proteomes" id="UP000293764"/>
    </source>
</evidence>
<dbReference type="PANTHER" id="PTHR33164">
    <property type="entry name" value="TRANSCRIPTIONAL REGULATOR, MARR FAMILY"/>
    <property type="match status" value="1"/>
</dbReference>
<dbReference type="Pfam" id="PF12802">
    <property type="entry name" value="MarR_2"/>
    <property type="match status" value="1"/>
</dbReference>
<dbReference type="CDD" id="cd00090">
    <property type="entry name" value="HTH_ARSR"/>
    <property type="match status" value="1"/>
</dbReference>
<protein>
    <submittedName>
        <fullName evidence="5">MarR family transcriptional regulator</fullName>
    </submittedName>
</protein>
<keyword evidence="2" id="KW-0238">DNA-binding</keyword>
<dbReference type="GO" id="GO:0006950">
    <property type="term" value="P:response to stress"/>
    <property type="evidence" value="ECO:0007669"/>
    <property type="project" value="TreeGrafter"/>
</dbReference>
<dbReference type="InterPro" id="IPR039422">
    <property type="entry name" value="MarR/SlyA-like"/>
</dbReference>
<evidence type="ECO:0000256" key="2">
    <source>
        <dbReference type="ARBA" id="ARBA00023125"/>
    </source>
</evidence>
<dbReference type="PROSITE" id="PS50995">
    <property type="entry name" value="HTH_MARR_2"/>
    <property type="match status" value="1"/>
</dbReference>
<keyword evidence="6" id="KW-1185">Reference proteome</keyword>
<dbReference type="PROSITE" id="PS01117">
    <property type="entry name" value="HTH_MARR_1"/>
    <property type="match status" value="1"/>
</dbReference>
<evidence type="ECO:0000256" key="3">
    <source>
        <dbReference type="ARBA" id="ARBA00023163"/>
    </source>
</evidence>
<keyword evidence="3" id="KW-0804">Transcription</keyword>
<dbReference type="GO" id="GO:0003700">
    <property type="term" value="F:DNA-binding transcription factor activity"/>
    <property type="evidence" value="ECO:0007669"/>
    <property type="project" value="InterPro"/>
</dbReference>
<dbReference type="InterPro" id="IPR036390">
    <property type="entry name" value="WH_DNA-bd_sf"/>
</dbReference>
<dbReference type="GO" id="GO:0003677">
    <property type="term" value="F:DNA binding"/>
    <property type="evidence" value="ECO:0007669"/>
    <property type="project" value="UniProtKB-KW"/>
</dbReference>
<dbReference type="EMBL" id="SDWW01000037">
    <property type="protein sequence ID" value="RYV50282.1"/>
    <property type="molecule type" value="Genomic_DNA"/>
</dbReference>
<dbReference type="InterPro" id="IPR000835">
    <property type="entry name" value="HTH_MarR-typ"/>
</dbReference>
<dbReference type="Gene3D" id="1.10.10.10">
    <property type="entry name" value="Winged helix-like DNA-binding domain superfamily/Winged helix DNA-binding domain"/>
    <property type="match status" value="1"/>
</dbReference>
<accession>A0A4Q5MX37</accession>
<sequence>MLSIMRLVPPWGKPEAVKAYMQDMTRWSTGRMLSSAARHVEREWNHHLFAWDLNHASFPVLVLLAQRDHSQRQLASAVGVTEQTMSRILARMERTGYLTRTPHGDDKRRHVIALSPAGERVLREAARPGPAEAMSARGLTPEQVATMRELLTLMIQARPEPTDPA</sequence>
<organism evidence="5 6">
    <name type="scientific">Pengzhenrongella frigida</name>
    <dbReference type="NCBI Taxonomy" id="1259133"/>
    <lineage>
        <taxon>Bacteria</taxon>
        <taxon>Bacillati</taxon>
        <taxon>Actinomycetota</taxon>
        <taxon>Actinomycetes</taxon>
        <taxon>Micrococcales</taxon>
        <taxon>Pengzhenrongella</taxon>
    </lineage>
</organism>
<dbReference type="InterPro" id="IPR036388">
    <property type="entry name" value="WH-like_DNA-bd_sf"/>
</dbReference>
<feature type="domain" description="HTH marR-type" evidence="4">
    <location>
        <begin position="26"/>
        <end position="156"/>
    </location>
</feature>
<evidence type="ECO:0000259" key="4">
    <source>
        <dbReference type="PROSITE" id="PS50995"/>
    </source>
</evidence>
<dbReference type="PRINTS" id="PR00598">
    <property type="entry name" value="HTHMARR"/>
</dbReference>
<reference evidence="5 6" key="1">
    <citation type="submission" date="2019-01" db="EMBL/GenBank/DDBJ databases">
        <title>Novel species of Cellulomonas.</title>
        <authorList>
            <person name="Liu Q."/>
            <person name="Xin Y.-H."/>
        </authorList>
    </citation>
    <scope>NUCLEOTIDE SEQUENCE [LARGE SCALE GENOMIC DNA]</scope>
    <source>
        <strain evidence="5 6">HLT2-17</strain>
    </source>
</reference>
<name>A0A4Q5MX37_9MICO</name>
<dbReference type="PANTHER" id="PTHR33164:SF43">
    <property type="entry name" value="HTH-TYPE TRANSCRIPTIONAL REPRESSOR YETL"/>
    <property type="match status" value="1"/>
</dbReference>
<keyword evidence="1" id="KW-0805">Transcription regulation</keyword>
<dbReference type="InterPro" id="IPR023187">
    <property type="entry name" value="Tscrpt_reg_MarR-type_CS"/>
</dbReference>
<dbReference type="SMART" id="SM00347">
    <property type="entry name" value="HTH_MARR"/>
    <property type="match status" value="1"/>
</dbReference>
<dbReference type="AlphaFoldDB" id="A0A4Q5MX37"/>
<dbReference type="SUPFAM" id="SSF46785">
    <property type="entry name" value="Winged helix' DNA-binding domain"/>
    <property type="match status" value="1"/>
</dbReference>
<gene>
    <name evidence="5" type="ORF">EUA98_14275</name>
</gene>
<dbReference type="OrthoDB" id="69852at2"/>
<comment type="caution">
    <text evidence="5">The sequence shown here is derived from an EMBL/GenBank/DDBJ whole genome shotgun (WGS) entry which is preliminary data.</text>
</comment>
<proteinExistence type="predicted"/>